<dbReference type="InterPro" id="IPR029264">
    <property type="entry name" value="ARF7EP_C"/>
</dbReference>
<evidence type="ECO:0000313" key="10">
    <source>
        <dbReference type="EMBL" id="CAF3632734.1"/>
    </source>
</evidence>
<dbReference type="CDD" id="cd00059">
    <property type="entry name" value="FH_FOX"/>
    <property type="match status" value="1"/>
</dbReference>
<dbReference type="EMBL" id="CAJNOQ010001450">
    <property type="protein sequence ID" value="CAF0895747.1"/>
    <property type="molecule type" value="Genomic_DNA"/>
</dbReference>
<dbReference type="InterPro" id="IPR018122">
    <property type="entry name" value="TF_fork_head_CS_1"/>
</dbReference>
<accession>A0A813ZAH6</accession>
<dbReference type="OrthoDB" id="10029558at2759"/>
<feature type="domain" description="Fork-head" evidence="7">
    <location>
        <begin position="263"/>
        <end position="353"/>
    </location>
</feature>
<dbReference type="GO" id="GO:0000978">
    <property type="term" value="F:RNA polymerase II cis-regulatory region sequence-specific DNA binding"/>
    <property type="evidence" value="ECO:0007669"/>
    <property type="project" value="TreeGrafter"/>
</dbReference>
<protein>
    <recommendedName>
        <fullName evidence="7">Fork-head domain-containing protein</fullName>
    </recommendedName>
</protein>
<feature type="DNA-binding region" description="Fork-head" evidence="5">
    <location>
        <begin position="263"/>
        <end position="353"/>
    </location>
</feature>
<dbReference type="GO" id="GO:0005634">
    <property type="term" value="C:nucleus"/>
    <property type="evidence" value="ECO:0007669"/>
    <property type="project" value="UniProtKB-SubCell"/>
</dbReference>
<dbReference type="PANTHER" id="PTHR46078:SF2">
    <property type="entry name" value="FORK-HEAD DOMAIN-CONTAINING PROTEIN"/>
    <property type="match status" value="1"/>
</dbReference>
<keyword evidence="4 5" id="KW-0539">Nucleus</keyword>
<name>A0A813ZAH6_9BILA</name>
<dbReference type="PROSITE" id="PS00658">
    <property type="entry name" value="FORK_HEAD_2"/>
    <property type="match status" value="1"/>
</dbReference>
<dbReference type="AlphaFoldDB" id="A0A813ZAH6"/>
<evidence type="ECO:0000256" key="6">
    <source>
        <dbReference type="SAM" id="MobiDB-lite"/>
    </source>
</evidence>
<dbReference type="EMBL" id="CAJOBC010001450">
    <property type="protein sequence ID" value="CAF3679131.1"/>
    <property type="molecule type" value="Genomic_DNA"/>
</dbReference>
<keyword evidence="2 5" id="KW-0238">DNA-binding</keyword>
<comment type="caution">
    <text evidence="9">The sequence shown here is derived from an EMBL/GenBank/DDBJ whole genome shotgun (WGS) entry which is preliminary data.</text>
</comment>
<evidence type="ECO:0000256" key="4">
    <source>
        <dbReference type="ARBA" id="ARBA00023242"/>
    </source>
</evidence>
<evidence type="ECO:0000256" key="2">
    <source>
        <dbReference type="ARBA" id="ARBA00023125"/>
    </source>
</evidence>
<feature type="region of interest" description="Disordered" evidence="6">
    <location>
        <begin position="69"/>
        <end position="91"/>
    </location>
</feature>
<evidence type="ECO:0000256" key="1">
    <source>
        <dbReference type="ARBA" id="ARBA00023015"/>
    </source>
</evidence>
<evidence type="ECO:0000313" key="12">
    <source>
        <dbReference type="Proteomes" id="UP000663829"/>
    </source>
</evidence>
<gene>
    <name evidence="9" type="ORF">GPM918_LOCUS8365</name>
    <name evidence="8" type="ORF">OVA965_LOCUS6970</name>
    <name evidence="11" type="ORF">SRO942_LOCUS8365</name>
    <name evidence="10" type="ORF">TMI583_LOCUS6964</name>
</gene>
<evidence type="ECO:0000313" key="11">
    <source>
        <dbReference type="EMBL" id="CAF3679131.1"/>
    </source>
</evidence>
<dbReference type="FunFam" id="1.10.10.10:FF:000135">
    <property type="entry name" value="forkhead box protein G1"/>
    <property type="match status" value="1"/>
</dbReference>
<evidence type="ECO:0000313" key="8">
    <source>
        <dbReference type="EMBL" id="CAF0847545.1"/>
    </source>
</evidence>
<dbReference type="PANTHER" id="PTHR46078">
    <property type="entry name" value="FORKHEAD BOX PROTEIN J2 FAMILY MEMBER"/>
    <property type="match status" value="1"/>
</dbReference>
<dbReference type="EMBL" id="CAJOBA010002159">
    <property type="protein sequence ID" value="CAF3632734.1"/>
    <property type="molecule type" value="Genomic_DNA"/>
</dbReference>
<dbReference type="PROSITE" id="PS00657">
    <property type="entry name" value="FORK_HEAD_1"/>
    <property type="match status" value="1"/>
</dbReference>
<keyword evidence="1" id="KW-0805">Transcription regulation</keyword>
<dbReference type="InterPro" id="IPR036390">
    <property type="entry name" value="WH_DNA-bd_sf"/>
</dbReference>
<dbReference type="Proteomes" id="UP000663829">
    <property type="component" value="Unassembled WGS sequence"/>
</dbReference>
<evidence type="ECO:0000313" key="9">
    <source>
        <dbReference type="EMBL" id="CAF0895747.1"/>
    </source>
</evidence>
<dbReference type="EMBL" id="CAJNOK010002160">
    <property type="protein sequence ID" value="CAF0847545.1"/>
    <property type="molecule type" value="Genomic_DNA"/>
</dbReference>
<dbReference type="InterPro" id="IPR045912">
    <property type="entry name" value="FOXJ2/3-like"/>
</dbReference>
<dbReference type="PROSITE" id="PS50039">
    <property type="entry name" value="FORK_HEAD_3"/>
    <property type="match status" value="1"/>
</dbReference>
<keyword evidence="3" id="KW-0804">Transcription</keyword>
<dbReference type="InterPro" id="IPR001766">
    <property type="entry name" value="Fork_head_dom"/>
</dbReference>
<dbReference type="SUPFAM" id="SSF46785">
    <property type="entry name" value="Winged helix' DNA-binding domain"/>
    <property type="match status" value="1"/>
</dbReference>
<dbReference type="GO" id="GO:0000981">
    <property type="term" value="F:DNA-binding transcription factor activity, RNA polymerase II-specific"/>
    <property type="evidence" value="ECO:0007669"/>
    <property type="project" value="TreeGrafter"/>
</dbReference>
<dbReference type="Proteomes" id="UP000681722">
    <property type="component" value="Unassembled WGS sequence"/>
</dbReference>
<proteinExistence type="predicted"/>
<dbReference type="InterPro" id="IPR036388">
    <property type="entry name" value="WH-like_DNA-bd_sf"/>
</dbReference>
<dbReference type="Proteomes" id="UP000682733">
    <property type="component" value="Unassembled WGS sequence"/>
</dbReference>
<comment type="subcellular location">
    <subcellularLocation>
        <location evidence="5">Nucleus</location>
    </subcellularLocation>
</comment>
<dbReference type="Pfam" id="PF00250">
    <property type="entry name" value="Forkhead"/>
    <property type="match status" value="1"/>
</dbReference>
<evidence type="ECO:0000256" key="5">
    <source>
        <dbReference type="PROSITE-ProRule" id="PRU00089"/>
    </source>
</evidence>
<organism evidence="9 12">
    <name type="scientific">Didymodactylos carnosus</name>
    <dbReference type="NCBI Taxonomy" id="1234261"/>
    <lineage>
        <taxon>Eukaryota</taxon>
        <taxon>Metazoa</taxon>
        <taxon>Spiralia</taxon>
        <taxon>Gnathifera</taxon>
        <taxon>Rotifera</taxon>
        <taxon>Eurotatoria</taxon>
        <taxon>Bdelloidea</taxon>
        <taxon>Philodinida</taxon>
        <taxon>Philodinidae</taxon>
        <taxon>Didymodactylos</taxon>
    </lineage>
</organism>
<dbReference type="Gene3D" id="1.10.10.10">
    <property type="entry name" value="Winged helix-like DNA-binding domain superfamily/Winged helix DNA-binding domain"/>
    <property type="match status" value="1"/>
</dbReference>
<evidence type="ECO:0000256" key="3">
    <source>
        <dbReference type="ARBA" id="ARBA00023163"/>
    </source>
</evidence>
<reference evidence="9" key="1">
    <citation type="submission" date="2021-02" db="EMBL/GenBank/DDBJ databases">
        <authorList>
            <person name="Nowell W R."/>
        </authorList>
    </citation>
    <scope>NUCLEOTIDE SEQUENCE</scope>
</reference>
<dbReference type="Pfam" id="PF14949">
    <property type="entry name" value="ARF7EP_C"/>
    <property type="match status" value="1"/>
</dbReference>
<keyword evidence="12" id="KW-1185">Reference proteome</keyword>
<sequence length="591" mass="67033">MDDNNNIFDALEKSSKIEKMLVAPSISSSNNIVLPTTKTAIEPVRKKGRNKLVDELGFRNPGPKNVVTTVSSRRTKNARRNSTQERTGRSRPVYDSIGLSISDKSDRCDCNRKACSGNVCFTIHFFVQKLTNMNSLQTPSTKCSNLTRQNHQQQTQLDCSLTSIDWLPNMKIEKSITSVTPSITLSTTTAANMNQITTTTLPSHDTTSSGYRNQKLSANYCEGYSTLQPNFTPDSALLIDEQKSMQHPLNDFIHQQPCEQHQKPPYSYVTLIRRAILSTPSQRMTLNEIYHSITEKYPYFKTAPPKWKNSIRHNLSLNKCFKKVQRGMNDPGKGSYWTVDDLETNLSMRKRRPEDLTHLQNLCSAQQQPQQQASNSSVAYFNNPMIYDINSIAGQSSSTDDSDSTMALTPNSQWMPEDINIELTASFRRFREQVLDSNNPFSTGKWMMQFSFFARLMIIIFSLLVDVTLNNGCQDLFPNGESFLESVKMAGSGEINWNDIKLEPYCELLDIFRASSTFQDRDQLINLASSLSNFFDYTGITNMVQSRTHDARSLNCVMNEPNDLNPLNIQMPCLPVVIEEDTNNFDWDSIT</sequence>
<evidence type="ECO:0000259" key="7">
    <source>
        <dbReference type="PROSITE" id="PS50039"/>
    </source>
</evidence>
<dbReference type="InterPro" id="IPR030456">
    <property type="entry name" value="TF_fork_head_CS_2"/>
</dbReference>
<dbReference type="Proteomes" id="UP000677228">
    <property type="component" value="Unassembled WGS sequence"/>
</dbReference>
<dbReference type="PRINTS" id="PR00053">
    <property type="entry name" value="FORKHEAD"/>
</dbReference>
<dbReference type="SMART" id="SM00339">
    <property type="entry name" value="FH"/>
    <property type="match status" value="1"/>
</dbReference>